<dbReference type="InterPro" id="IPR020847">
    <property type="entry name" value="AP_endonuclease_F1_BS"/>
</dbReference>
<sequence length="693" mass="80837">MTLELEERISSRCGLCRVVFVFMKILSWNTRGLGSRKKRRIVRRFLSTQNPDVVLLQETKREIWDRRFVSSVWKGKCLDWVALPACGAFGGIVILWDSVKFNLYGPNKAVWRKDFWMELQDLHGLTFPRWCVGGDFNVIRRISEKMGDSRLTVNMRCFDEFIRESGLLDPPLRNAAFTWSNMQVDPICKRFENMWLLHPEFKVKFRDWWQECTVEGWEGDSWKIEGIDWAPISEESAIWLDRPFSEEEVRMAVFQLNKEKAPGPDGFTIAVYQECWDVIKEDLMRVFFEFHTKGVLSGRLRKVLHETIFGSQGAFVEGRQILDAVLIAMKWWMRKEDHVLQRKGFSQKWRSWMRGCLSSSNFAILVNGNAKGWVKASRGLRQGRSSFSFPFYSSSRCSKVSKWPLSYLGLPLGGNPKTIGFWDPVIEKMQRDFLWSGGRGREEDHLIRWEVVSRPREMGGLGFGKTSMRNSALLGKWLWRFPRERSGLWHKDVLGKAIAQVFQEFSPFVRLVSYFCENLTVSNVLGNSLPLSWNFNFRRNLTDSEIDLLQRLMSSLNSVLLSLSSSELKSVVFVFVRLVFSEIFFLCLVKSFKSLNVPSGQVFYGAQKSLQRLFNLVGVIWVPPRSLEDMLVISFKGLGNSLRGKTLWQIACLTLIWMVWQERNNRIFEDKGRTEEMVWDLIRFYSSLWASLY</sequence>
<dbReference type="EMBL" id="QGNW01000598">
    <property type="protein sequence ID" value="RVW67200.1"/>
    <property type="molecule type" value="Genomic_DNA"/>
</dbReference>
<dbReference type="PROSITE" id="PS00726">
    <property type="entry name" value="AP_NUCLEASE_F1_1"/>
    <property type="match status" value="1"/>
</dbReference>
<protein>
    <recommendedName>
        <fullName evidence="1">Endonuclease/exonuclease/phosphatase domain-containing protein</fullName>
    </recommendedName>
</protein>
<organism evidence="2 3">
    <name type="scientific">Vitis vinifera</name>
    <name type="common">Grape</name>
    <dbReference type="NCBI Taxonomy" id="29760"/>
    <lineage>
        <taxon>Eukaryota</taxon>
        <taxon>Viridiplantae</taxon>
        <taxon>Streptophyta</taxon>
        <taxon>Embryophyta</taxon>
        <taxon>Tracheophyta</taxon>
        <taxon>Spermatophyta</taxon>
        <taxon>Magnoliopsida</taxon>
        <taxon>eudicotyledons</taxon>
        <taxon>Gunneridae</taxon>
        <taxon>Pentapetalae</taxon>
        <taxon>rosids</taxon>
        <taxon>Vitales</taxon>
        <taxon>Vitaceae</taxon>
        <taxon>Viteae</taxon>
        <taxon>Vitis</taxon>
    </lineage>
</organism>
<proteinExistence type="predicted"/>
<dbReference type="GO" id="GO:0003677">
    <property type="term" value="F:DNA binding"/>
    <property type="evidence" value="ECO:0007669"/>
    <property type="project" value="InterPro"/>
</dbReference>
<dbReference type="PANTHER" id="PTHR33116:SF78">
    <property type="entry name" value="OS12G0587133 PROTEIN"/>
    <property type="match status" value="1"/>
</dbReference>
<evidence type="ECO:0000259" key="1">
    <source>
        <dbReference type="Pfam" id="PF03372"/>
    </source>
</evidence>
<dbReference type="Proteomes" id="UP000288805">
    <property type="component" value="Unassembled WGS sequence"/>
</dbReference>
<comment type="caution">
    <text evidence="2">The sequence shown here is derived from an EMBL/GenBank/DDBJ whole genome shotgun (WGS) entry which is preliminary data.</text>
</comment>
<dbReference type="Gene3D" id="3.60.10.10">
    <property type="entry name" value="Endonuclease/exonuclease/phosphatase"/>
    <property type="match status" value="1"/>
</dbReference>
<name>A0A438G4S3_VITVI</name>
<feature type="domain" description="Endonuclease/exonuclease/phosphatase" evidence="1">
    <location>
        <begin position="26"/>
        <end position="140"/>
    </location>
</feature>
<evidence type="ECO:0000313" key="3">
    <source>
        <dbReference type="Proteomes" id="UP000288805"/>
    </source>
</evidence>
<dbReference type="SUPFAM" id="SSF56219">
    <property type="entry name" value="DNase I-like"/>
    <property type="match status" value="1"/>
</dbReference>
<dbReference type="Pfam" id="PF03372">
    <property type="entry name" value="Exo_endo_phos"/>
    <property type="match status" value="1"/>
</dbReference>
<dbReference type="InterPro" id="IPR005135">
    <property type="entry name" value="Endo/exonuclease/phosphatase"/>
</dbReference>
<accession>A0A438G4S3</accession>
<dbReference type="GO" id="GO:0006281">
    <property type="term" value="P:DNA repair"/>
    <property type="evidence" value="ECO:0007669"/>
    <property type="project" value="InterPro"/>
</dbReference>
<dbReference type="InterPro" id="IPR036691">
    <property type="entry name" value="Endo/exonu/phosph_ase_sf"/>
</dbReference>
<evidence type="ECO:0000313" key="2">
    <source>
        <dbReference type="EMBL" id="RVW67200.1"/>
    </source>
</evidence>
<dbReference type="AlphaFoldDB" id="A0A438G4S3"/>
<dbReference type="PANTHER" id="PTHR33116">
    <property type="entry name" value="REVERSE TRANSCRIPTASE ZINC-BINDING DOMAIN-CONTAINING PROTEIN-RELATED-RELATED"/>
    <property type="match status" value="1"/>
</dbReference>
<reference evidence="2 3" key="1">
    <citation type="journal article" date="2018" name="PLoS Genet.">
        <title>Population sequencing reveals clonal diversity and ancestral inbreeding in the grapevine cultivar Chardonnay.</title>
        <authorList>
            <person name="Roach M.J."/>
            <person name="Johnson D.L."/>
            <person name="Bohlmann J."/>
            <person name="van Vuuren H.J."/>
            <person name="Jones S.J."/>
            <person name="Pretorius I.S."/>
            <person name="Schmidt S.A."/>
            <person name="Borneman A.R."/>
        </authorList>
    </citation>
    <scope>NUCLEOTIDE SEQUENCE [LARGE SCALE GENOMIC DNA]</scope>
    <source>
        <strain evidence="3">cv. Chardonnay</strain>
        <tissue evidence="2">Leaf</tissue>
    </source>
</reference>
<gene>
    <name evidence="2" type="ORF">CK203_065147</name>
</gene>
<dbReference type="GO" id="GO:0004519">
    <property type="term" value="F:endonuclease activity"/>
    <property type="evidence" value="ECO:0007669"/>
    <property type="project" value="InterPro"/>
</dbReference>